<evidence type="ECO:0000313" key="2">
    <source>
        <dbReference type="Proteomes" id="UP001632037"/>
    </source>
</evidence>
<name>A0ABD3EXS2_9STRA</name>
<keyword evidence="2" id="KW-1185">Reference proteome</keyword>
<proteinExistence type="predicted"/>
<organism evidence="1 2">
    <name type="scientific">Phytophthora oleae</name>
    <dbReference type="NCBI Taxonomy" id="2107226"/>
    <lineage>
        <taxon>Eukaryota</taxon>
        <taxon>Sar</taxon>
        <taxon>Stramenopiles</taxon>
        <taxon>Oomycota</taxon>
        <taxon>Peronosporomycetes</taxon>
        <taxon>Peronosporales</taxon>
        <taxon>Peronosporaceae</taxon>
        <taxon>Phytophthora</taxon>
    </lineage>
</organism>
<dbReference type="AlphaFoldDB" id="A0ABD3EXS2"/>
<dbReference type="Proteomes" id="UP001632037">
    <property type="component" value="Unassembled WGS sequence"/>
</dbReference>
<protein>
    <submittedName>
        <fullName evidence="1">Uncharacterized protein</fullName>
    </submittedName>
</protein>
<reference evidence="1 2" key="1">
    <citation type="submission" date="2024-09" db="EMBL/GenBank/DDBJ databases">
        <title>Genome sequencing and assembly of Phytophthora oleae, isolate VK10A, causative agent of rot of olive drupes.</title>
        <authorList>
            <person name="Conti Taguali S."/>
            <person name="Riolo M."/>
            <person name="La Spada F."/>
            <person name="Cacciola S.O."/>
            <person name="Dionisio G."/>
        </authorList>
    </citation>
    <scope>NUCLEOTIDE SEQUENCE [LARGE SCALE GENOMIC DNA]</scope>
    <source>
        <strain evidence="1 2">VK10A</strain>
    </source>
</reference>
<accession>A0ABD3EXS2</accession>
<gene>
    <name evidence="1" type="ORF">V7S43_015881</name>
</gene>
<comment type="caution">
    <text evidence="1">The sequence shown here is derived from an EMBL/GenBank/DDBJ whole genome shotgun (WGS) entry which is preliminary data.</text>
</comment>
<sequence length="193" mass="22916">MTQRQIGRNTTAATWDTTARSCIESIKLIRRRETRRRKERVHALEAQRRAHLLTRQDLLDLRVEELREDQELRMGQRLERTTEQLRWQFKRVSNWEKDQTVSTIHRINGKPFQRGMTIADKFASEWSPILSQPHNEVTGIQLEAEFDRFTAIPKDRKLEPDDNQLLMKEVTQDEVVSAFESLNRHKKQLGPMD</sequence>
<dbReference type="EMBL" id="JBIMZQ010000049">
    <property type="protein sequence ID" value="KAL3658996.1"/>
    <property type="molecule type" value="Genomic_DNA"/>
</dbReference>
<evidence type="ECO:0000313" key="1">
    <source>
        <dbReference type="EMBL" id="KAL3658996.1"/>
    </source>
</evidence>